<dbReference type="InterPro" id="IPR050987">
    <property type="entry name" value="AtrR-like"/>
</dbReference>
<dbReference type="PANTHER" id="PTHR46910:SF9">
    <property type="entry name" value="MISCELLANEOUS ZN(II)2CYS6 TRANSCRIPTION FACTOR (EUROFUNG)"/>
    <property type="match status" value="1"/>
</dbReference>
<name>A0A0D2B558_9PEZI</name>
<dbReference type="GO" id="GO:0008270">
    <property type="term" value="F:zinc ion binding"/>
    <property type="evidence" value="ECO:0007669"/>
    <property type="project" value="InterPro"/>
</dbReference>
<feature type="compositionally biased region" description="Polar residues" evidence="2">
    <location>
        <begin position="78"/>
        <end position="88"/>
    </location>
</feature>
<dbReference type="CDD" id="cd12148">
    <property type="entry name" value="fungal_TF_MHR"/>
    <property type="match status" value="1"/>
</dbReference>
<evidence type="ECO:0000256" key="1">
    <source>
        <dbReference type="ARBA" id="ARBA00023242"/>
    </source>
</evidence>
<sequence>MDDSSDSDAADLPPRPEKRPKRARDGEHADNEQNLNSQEFGIMRGSYDPKHGSRFVGSGSGIHFIRTVYGMLAGNSVVPSTSEDTTSPAVPGEDDELSRDRPEPLTGSAKGTAPDTNLWTTDEIILDSHNAQNPEFEDFIAWTKAYFENWHPIFPFIHAPSVLDVFDKVSQSGLGSITAADKTIIRALISMGIADGRQATSRPAPPPAELIFMNVSQLMMDVQFAICQPATLHNLQALFAAQLFLVSMLKFNFASRLGGTVVRMAFHLGLHRCPSRFRNIGTQENQIRRRIFFSIYCLDRILCQSLGLPLGISDTDIDVCYPGEECHVPLPPQLSSVRNEDKHLVTLSMFAQHAKIRGMILELRNKALHSRHETAKRALRIEMELSKWSNLLHEIIDEAADQERDDNVPAGSISPLHRMYLLLLEHESTIALNRPLITANKSSTNAMSALQNCIRASRSIISTLDEYRTRNCPAGRRDACLVTPITWPLVTWCCWMSFFILAFAALEGRSKKQFAVKHAEKSLQILSHLSLRKTRWPDLCADAVKHVKAALVKKSGDGNEKDSPPDERSSPNQFNQQTSSYTRDLQMNRVGAKENSTHAELVSGTNTTMLSNDAIVIQQSPWSIPSFSLDNQQTDSPESTEARSGRFEAINFSLNIPEYGTSGFDQGTFDPFSAIDFSNFTMTNYNFMNDFGHS</sequence>
<dbReference type="AlphaFoldDB" id="A0A0D2B558"/>
<dbReference type="InParanoid" id="A0A0D2B558"/>
<dbReference type="OrthoDB" id="3266505at2759"/>
<dbReference type="STRING" id="253628.A0A0D2B558"/>
<protein>
    <recommendedName>
        <fullName evidence="3">Xylanolytic transcriptional activator regulatory domain-containing protein</fullName>
    </recommendedName>
</protein>
<keyword evidence="5" id="KW-1185">Reference proteome</keyword>
<evidence type="ECO:0000256" key="2">
    <source>
        <dbReference type="SAM" id="MobiDB-lite"/>
    </source>
</evidence>
<dbReference type="Pfam" id="PF04082">
    <property type="entry name" value="Fungal_trans"/>
    <property type="match status" value="1"/>
</dbReference>
<dbReference type="GeneID" id="27310796"/>
<feature type="region of interest" description="Disordered" evidence="2">
    <location>
        <begin position="1"/>
        <end position="46"/>
    </location>
</feature>
<evidence type="ECO:0000313" key="5">
    <source>
        <dbReference type="Proteomes" id="UP000053259"/>
    </source>
</evidence>
<dbReference type="GO" id="GO:0003700">
    <property type="term" value="F:DNA-binding transcription factor activity"/>
    <property type="evidence" value="ECO:0007669"/>
    <property type="project" value="InterPro"/>
</dbReference>
<dbReference type="InterPro" id="IPR007219">
    <property type="entry name" value="XnlR_reg_dom"/>
</dbReference>
<evidence type="ECO:0000313" key="4">
    <source>
        <dbReference type="EMBL" id="KIW06364.1"/>
    </source>
</evidence>
<feature type="region of interest" description="Disordered" evidence="2">
    <location>
        <begin position="553"/>
        <end position="584"/>
    </location>
</feature>
<evidence type="ECO:0000259" key="3">
    <source>
        <dbReference type="SMART" id="SM00906"/>
    </source>
</evidence>
<keyword evidence="1" id="KW-0539">Nucleus</keyword>
<feature type="domain" description="Xylanolytic transcriptional activator regulatory" evidence="3">
    <location>
        <begin position="254"/>
        <end position="328"/>
    </location>
</feature>
<reference evidence="4 5" key="1">
    <citation type="submission" date="2015-01" db="EMBL/GenBank/DDBJ databases">
        <title>The Genome Sequence of Ochroconis gallopava CBS43764.</title>
        <authorList>
            <consortium name="The Broad Institute Genomics Platform"/>
            <person name="Cuomo C."/>
            <person name="de Hoog S."/>
            <person name="Gorbushina A."/>
            <person name="Stielow B."/>
            <person name="Teixiera M."/>
            <person name="Abouelleil A."/>
            <person name="Chapman S.B."/>
            <person name="Priest M."/>
            <person name="Young S.K."/>
            <person name="Wortman J."/>
            <person name="Nusbaum C."/>
            <person name="Birren B."/>
        </authorList>
    </citation>
    <scope>NUCLEOTIDE SEQUENCE [LARGE SCALE GENOMIC DNA]</scope>
    <source>
        <strain evidence="4 5">CBS 43764</strain>
    </source>
</reference>
<dbReference type="EMBL" id="KN847535">
    <property type="protein sequence ID" value="KIW06364.1"/>
    <property type="molecule type" value="Genomic_DNA"/>
</dbReference>
<accession>A0A0D2B558</accession>
<feature type="region of interest" description="Disordered" evidence="2">
    <location>
        <begin position="78"/>
        <end position="116"/>
    </location>
</feature>
<dbReference type="SMART" id="SM00906">
    <property type="entry name" value="Fungal_trans"/>
    <property type="match status" value="1"/>
</dbReference>
<feature type="compositionally biased region" description="Polar residues" evidence="2">
    <location>
        <begin position="570"/>
        <end position="584"/>
    </location>
</feature>
<dbReference type="PANTHER" id="PTHR46910">
    <property type="entry name" value="TRANSCRIPTION FACTOR PDR1"/>
    <property type="match status" value="1"/>
</dbReference>
<dbReference type="VEuPathDB" id="FungiDB:PV09_02823"/>
<organism evidence="4 5">
    <name type="scientific">Verruconis gallopava</name>
    <dbReference type="NCBI Taxonomy" id="253628"/>
    <lineage>
        <taxon>Eukaryota</taxon>
        <taxon>Fungi</taxon>
        <taxon>Dikarya</taxon>
        <taxon>Ascomycota</taxon>
        <taxon>Pezizomycotina</taxon>
        <taxon>Dothideomycetes</taxon>
        <taxon>Pleosporomycetidae</taxon>
        <taxon>Venturiales</taxon>
        <taxon>Sympoventuriaceae</taxon>
        <taxon>Verruconis</taxon>
    </lineage>
</organism>
<feature type="compositionally biased region" description="Basic and acidic residues" evidence="2">
    <location>
        <begin position="554"/>
        <end position="569"/>
    </location>
</feature>
<dbReference type="GO" id="GO:0006351">
    <property type="term" value="P:DNA-templated transcription"/>
    <property type="evidence" value="ECO:0007669"/>
    <property type="project" value="InterPro"/>
</dbReference>
<dbReference type="GO" id="GO:0003677">
    <property type="term" value="F:DNA binding"/>
    <property type="evidence" value="ECO:0007669"/>
    <property type="project" value="InterPro"/>
</dbReference>
<dbReference type="RefSeq" id="XP_016216233.1">
    <property type="nucleotide sequence ID" value="XM_016355927.1"/>
</dbReference>
<proteinExistence type="predicted"/>
<gene>
    <name evidence="4" type="ORF">PV09_02823</name>
</gene>
<dbReference type="Proteomes" id="UP000053259">
    <property type="component" value="Unassembled WGS sequence"/>
</dbReference>